<name>A0A7W8HCX1_9FIRM</name>
<dbReference type="Proteomes" id="UP000543642">
    <property type="component" value="Unassembled WGS sequence"/>
</dbReference>
<sequence>MNEKELIGKVHSSVYHQCQRRGYAAPVDVLMDIGVLPKQKYEDWRFGKVDYLERVCTVNLRKLSFIMHQMRVYAQKTGLKPSFCYYKRWGVKKKTGQGHKPVIPLRFSKSGNPEVEKWYATHFVDSKRIAELKTQQQSNIDQVQ</sequence>
<dbReference type="AlphaFoldDB" id="A0A7W8HCX1"/>
<proteinExistence type="predicted"/>
<keyword evidence="2" id="KW-1185">Reference proteome</keyword>
<evidence type="ECO:0000313" key="2">
    <source>
        <dbReference type="Proteomes" id="UP000543642"/>
    </source>
</evidence>
<dbReference type="EMBL" id="JACHFW010000020">
    <property type="protein sequence ID" value="MBB5266176.1"/>
    <property type="molecule type" value="Genomic_DNA"/>
</dbReference>
<accession>A0A7W8HCX1</accession>
<comment type="caution">
    <text evidence="1">The sequence shown here is derived from an EMBL/GenBank/DDBJ whole genome shotgun (WGS) entry which is preliminary data.</text>
</comment>
<gene>
    <name evidence="1" type="ORF">HNP82_003333</name>
</gene>
<reference evidence="1 2" key="1">
    <citation type="submission" date="2020-08" db="EMBL/GenBank/DDBJ databases">
        <title>Genomic Encyclopedia of Type Strains, Phase IV (KMG-IV): sequencing the most valuable type-strain genomes for metagenomic binning, comparative biology and taxonomic classification.</title>
        <authorList>
            <person name="Goeker M."/>
        </authorList>
    </citation>
    <scope>NUCLEOTIDE SEQUENCE [LARGE SCALE GENOMIC DNA]</scope>
    <source>
        <strain evidence="1 2">DSM 106146</strain>
    </source>
</reference>
<protein>
    <submittedName>
        <fullName evidence="1">Uncharacterized protein</fullName>
    </submittedName>
</protein>
<dbReference type="RefSeq" id="WP_183776480.1">
    <property type="nucleotide sequence ID" value="NZ_JACHFW010000020.1"/>
</dbReference>
<organism evidence="1 2">
    <name type="scientific">Catenibacillus scindens</name>
    <dbReference type="NCBI Taxonomy" id="673271"/>
    <lineage>
        <taxon>Bacteria</taxon>
        <taxon>Bacillati</taxon>
        <taxon>Bacillota</taxon>
        <taxon>Clostridia</taxon>
        <taxon>Lachnospirales</taxon>
        <taxon>Lachnospiraceae</taxon>
        <taxon>Catenibacillus</taxon>
    </lineage>
</organism>
<evidence type="ECO:0000313" key="1">
    <source>
        <dbReference type="EMBL" id="MBB5266176.1"/>
    </source>
</evidence>